<organism evidence="1 2">
    <name type="scientific">Desulfolutivibrio sulfodismutans</name>
    <dbReference type="NCBI Taxonomy" id="63561"/>
    <lineage>
        <taxon>Bacteria</taxon>
        <taxon>Pseudomonadati</taxon>
        <taxon>Thermodesulfobacteriota</taxon>
        <taxon>Desulfovibrionia</taxon>
        <taxon>Desulfovibrionales</taxon>
        <taxon>Desulfovibrionaceae</taxon>
        <taxon>Desulfolutivibrio</taxon>
    </lineage>
</organism>
<dbReference type="AlphaFoldDB" id="A0A7K3NHF1"/>
<gene>
    <name evidence="1" type="ORF">G3N56_02495</name>
</gene>
<comment type="caution">
    <text evidence="1">The sequence shown here is derived from an EMBL/GenBank/DDBJ whole genome shotgun (WGS) entry which is preliminary data.</text>
</comment>
<accession>A0A7K3NHF1</accession>
<dbReference type="RefSeq" id="WP_163300669.1">
    <property type="nucleotide sequence ID" value="NZ_JAAGRQ010000007.1"/>
</dbReference>
<dbReference type="EMBL" id="JAAGRQ010000007">
    <property type="protein sequence ID" value="NDY55612.1"/>
    <property type="molecule type" value="Genomic_DNA"/>
</dbReference>
<name>A0A7K3NHF1_9BACT</name>
<evidence type="ECO:0000313" key="2">
    <source>
        <dbReference type="Proteomes" id="UP000469724"/>
    </source>
</evidence>
<reference evidence="1 2" key="1">
    <citation type="submission" date="2020-02" db="EMBL/GenBank/DDBJ databases">
        <title>Comparative genomics of sulfur disproportionating microorganisms.</title>
        <authorList>
            <person name="Ward L.M."/>
            <person name="Bertran E."/>
            <person name="Johnston D.T."/>
        </authorList>
    </citation>
    <scope>NUCLEOTIDE SEQUENCE [LARGE SCALE GENOMIC DNA]</scope>
    <source>
        <strain evidence="1 2">DSM 3696</strain>
    </source>
</reference>
<protein>
    <submittedName>
        <fullName evidence="1">Uncharacterized protein</fullName>
    </submittedName>
</protein>
<keyword evidence="2" id="KW-1185">Reference proteome</keyword>
<proteinExistence type="predicted"/>
<sequence length="144" mass="16388">MIETTGNIVPEVKAKKVQVLRTLTQKEIEEIADKLIIKCKDMKEGDPINPKDIAKEYNISLSLVDKVYIKAVLKGMPLFQLQEVVKQKPKSDLPFINSRMSVMIGKSTIIDLNEKIPTKEKHFKANDKFNVELQGDNIVLIRIV</sequence>
<dbReference type="Proteomes" id="UP000469724">
    <property type="component" value="Unassembled WGS sequence"/>
</dbReference>
<evidence type="ECO:0000313" key="1">
    <source>
        <dbReference type="EMBL" id="NDY55612.1"/>
    </source>
</evidence>